<evidence type="ECO:0000256" key="3">
    <source>
        <dbReference type="ARBA" id="ARBA00022801"/>
    </source>
</evidence>
<dbReference type="SMART" id="SM00095">
    <property type="entry name" value="TR_THY"/>
    <property type="match status" value="1"/>
</dbReference>
<keyword evidence="2 5" id="KW-0659">Purine metabolism</keyword>
<evidence type="ECO:0000256" key="5">
    <source>
        <dbReference type="RuleBase" id="RU361270"/>
    </source>
</evidence>
<evidence type="ECO:0000259" key="6">
    <source>
        <dbReference type="SMART" id="SM00095"/>
    </source>
</evidence>
<evidence type="ECO:0000256" key="2">
    <source>
        <dbReference type="ARBA" id="ARBA00022631"/>
    </source>
</evidence>
<dbReference type="PANTHER" id="PTHR10395:SF13">
    <property type="entry name" value="5-HYDROXYISOURATE HYDROLASE"/>
    <property type="match status" value="1"/>
</dbReference>
<comment type="subunit">
    <text evidence="5">Homotetramer.</text>
</comment>
<accession>A0AAQ4RH93</accession>
<keyword evidence="3 5" id="KW-0378">Hydrolase</keyword>
<dbReference type="KEGG" id="gat:120809187"/>
<feature type="binding site" evidence="4">
    <location>
        <position position="50"/>
    </location>
    <ligand>
        <name>substrate</name>
    </ligand>
</feature>
<dbReference type="RefSeq" id="XP_040018770.1">
    <property type="nucleotide sequence ID" value="XM_040162836.1"/>
</dbReference>
<dbReference type="EC" id="3.5.2.17" evidence="5"/>
<dbReference type="Gene3D" id="2.60.40.180">
    <property type="entry name" value="Transthyretin/hydroxyisourate hydrolase domain"/>
    <property type="match status" value="1"/>
</dbReference>
<dbReference type="InterPro" id="IPR023416">
    <property type="entry name" value="Transthyretin/HIU_hydrolase_d"/>
</dbReference>
<dbReference type="InterPro" id="IPR014306">
    <property type="entry name" value="Hydroxyisourate_hydrolase"/>
</dbReference>
<dbReference type="GeneTree" id="ENSGT00940000153229"/>
<dbReference type="GO" id="GO:0033971">
    <property type="term" value="F:hydroxyisourate hydrolase activity"/>
    <property type="evidence" value="ECO:0007669"/>
    <property type="project" value="UniProtKB-EC"/>
</dbReference>
<dbReference type="NCBIfam" id="TIGR02962">
    <property type="entry name" value="hdxy_isourate"/>
    <property type="match status" value="1"/>
</dbReference>
<dbReference type="AlphaFoldDB" id="A0AAQ4RH93"/>
<keyword evidence="8" id="KW-1185">Reference proteome</keyword>
<dbReference type="RefSeq" id="XP_040018769.1">
    <property type="nucleotide sequence ID" value="XM_040162835.1"/>
</dbReference>
<dbReference type="Ensembl" id="ENSGACT00000044831.1">
    <property type="protein sequence ID" value="ENSGACP00000061541.1"/>
    <property type="gene ID" value="ENSGACG00000032198.1"/>
</dbReference>
<sequence>MMESCTLTTHVMNSVDGVPAARVALSLHRLEPPLMVWSLLSLGTTDEDGRCSGLAAREELGPGTYKLRFETGSYWESRGQTSLHPYVEVVFSISDHHQRIHLPLLMTRFSYSIYTGS</sequence>
<proteinExistence type="inferred from homology"/>
<evidence type="ECO:0000313" key="7">
    <source>
        <dbReference type="Ensembl" id="ENSGACP00000061541.1"/>
    </source>
</evidence>
<name>A0AAQ4RH93_GASAC</name>
<reference evidence="7" key="3">
    <citation type="submission" date="2025-09" db="UniProtKB">
        <authorList>
            <consortium name="Ensembl"/>
        </authorList>
    </citation>
    <scope>IDENTIFICATION</scope>
</reference>
<evidence type="ECO:0000256" key="4">
    <source>
        <dbReference type="PIRSR" id="PIRSR600895-51"/>
    </source>
</evidence>
<dbReference type="PANTHER" id="PTHR10395">
    <property type="entry name" value="URICASE AND TRANSTHYRETIN-RELATED"/>
    <property type="match status" value="1"/>
</dbReference>
<dbReference type="InterPro" id="IPR000895">
    <property type="entry name" value="Transthyretin/HIU_hydrolase"/>
</dbReference>
<organism evidence="7 8">
    <name type="scientific">Gasterosteus aculeatus aculeatus</name>
    <name type="common">three-spined stickleback</name>
    <dbReference type="NCBI Taxonomy" id="481459"/>
    <lineage>
        <taxon>Eukaryota</taxon>
        <taxon>Metazoa</taxon>
        <taxon>Chordata</taxon>
        <taxon>Craniata</taxon>
        <taxon>Vertebrata</taxon>
        <taxon>Euteleostomi</taxon>
        <taxon>Actinopterygii</taxon>
        <taxon>Neopterygii</taxon>
        <taxon>Teleostei</taxon>
        <taxon>Neoteleostei</taxon>
        <taxon>Acanthomorphata</taxon>
        <taxon>Eupercaria</taxon>
        <taxon>Perciformes</taxon>
        <taxon>Cottioidei</taxon>
        <taxon>Gasterosteales</taxon>
        <taxon>Gasterosteidae</taxon>
        <taxon>Gasterosteus</taxon>
    </lineage>
</organism>
<dbReference type="Pfam" id="PF00576">
    <property type="entry name" value="Transthyretin"/>
    <property type="match status" value="1"/>
</dbReference>
<protein>
    <recommendedName>
        <fullName evidence="5">5-hydroxyisourate hydrolase</fullName>
        <shortName evidence="5">HIU hydrolase</shortName>
        <shortName evidence="5">HIUHase</shortName>
        <ecNumber evidence="5">3.5.2.17</ecNumber>
    </recommendedName>
</protein>
<reference evidence="7 8" key="1">
    <citation type="journal article" date="2021" name="G3 (Bethesda)">
        <title>Improved contiguity of the threespine stickleback genome using long-read sequencing.</title>
        <authorList>
            <person name="Nath S."/>
            <person name="Shaw D.E."/>
            <person name="White M.A."/>
        </authorList>
    </citation>
    <scope>NUCLEOTIDE SEQUENCE [LARGE SCALE GENOMIC DNA]</scope>
    <source>
        <strain evidence="7 8">Lake Benthic</strain>
    </source>
</reference>
<evidence type="ECO:0000256" key="1">
    <source>
        <dbReference type="ARBA" id="ARBA00001043"/>
    </source>
</evidence>
<feature type="binding site" evidence="4">
    <location>
        <position position="10"/>
    </location>
    <ligand>
        <name>substrate</name>
    </ligand>
</feature>
<dbReference type="GO" id="GO:0006144">
    <property type="term" value="P:purine nucleobase metabolic process"/>
    <property type="evidence" value="ECO:0007669"/>
    <property type="project" value="UniProtKB-KW"/>
</dbReference>
<dbReference type="CDD" id="cd05822">
    <property type="entry name" value="TLP_HIUase"/>
    <property type="match status" value="1"/>
</dbReference>
<feature type="domain" description="Transthyretin/hydroxyisourate hydrolase" evidence="6">
    <location>
        <begin position="3"/>
        <end position="117"/>
    </location>
</feature>
<dbReference type="Proteomes" id="UP000007635">
    <property type="component" value="Chromosome XIX"/>
</dbReference>
<feature type="binding site" evidence="4">
    <location>
        <position position="114"/>
    </location>
    <ligand>
        <name>substrate</name>
    </ligand>
</feature>
<evidence type="ECO:0000313" key="8">
    <source>
        <dbReference type="Proteomes" id="UP000007635"/>
    </source>
</evidence>
<dbReference type="InterPro" id="IPR036817">
    <property type="entry name" value="Transthyretin/HIU_hydrolase_sf"/>
</dbReference>
<reference evidence="7" key="2">
    <citation type="submission" date="2025-08" db="UniProtKB">
        <authorList>
            <consortium name="Ensembl"/>
        </authorList>
    </citation>
    <scope>IDENTIFICATION</scope>
</reference>
<dbReference type="SUPFAM" id="SSF49472">
    <property type="entry name" value="Transthyretin (synonym: prealbumin)"/>
    <property type="match status" value="1"/>
</dbReference>
<dbReference type="GeneID" id="120809187"/>
<dbReference type="PRINTS" id="PR00189">
    <property type="entry name" value="TRNSTHYRETIN"/>
</dbReference>
<comment type="catalytic activity">
    <reaction evidence="1 5">
        <text>5-hydroxyisourate + H2O = 5-hydroxy-2-oxo-4-ureido-2,5-dihydro-1H-imidazole-5-carboxylate + H(+)</text>
        <dbReference type="Rhea" id="RHEA:23736"/>
        <dbReference type="ChEBI" id="CHEBI:15377"/>
        <dbReference type="ChEBI" id="CHEBI:15378"/>
        <dbReference type="ChEBI" id="CHEBI:18072"/>
        <dbReference type="ChEBI" id="CHEBI:58639"/>
        <dbReference type="EC" id="3.5.2.17"/>
    </reaction>
</comment>
<comment type="similarity">
    <text evidence="5">Belongs to the transthyretin family. 5-hydroxyisourate hydrolase subfamily.</text>
</comment>